<feature type="region of interest" description="Disordered" evidence="3">
    <location>
        <begin position="1"/>
        <end position="69"/>
    </location>
</feature>
<feature type="domain" description="Methyltransferase type 11" evidence="4">
    <location>
        <begin position="118"/>
        <end position="158"/>
    </location>
</feature>
<dbReference type="Pfam" id="PF08241">
    <property type="entry name" value="Methyltransf_11"/>
    <property type="match status" value="1"/>
</dbReference>
<dbReference type="PANTHER" id="PTHR13069">
    <property type="entry name" value="ALKYLATED DNA REPAIR PROTEIN ALKB HOMOLOG 8"/>
    <property type="match status" value="1"/>
</dbReference>
<dbReference type="Gene3D" id="3.40.50.150">
    <property type="entry name" value="Vaccinia Virus protein VP39"/>
    <property type="match status" value="1"/>
</dbReference>
<protein>
    <submittedName>
        <fullName evidence="6">Alkylated DNA repair protein alkB homolog 8</fullName>
    </submittedName>
</protein>
<dbReference type="OrthoDB" id="271595at2759"/>
<dbReference type="GO" id="GO:0005634">
    <property type="term" value="C:nucleus"/>
    <property type="evidence" value="ECO:0007669"/>
    <property type="project" value="TreeGrafter"/>
</dbReference>
<dbReference type="InterPro" id="IPR051422">
    <property type="entry name" value="AlkB_tRNA_MeTrf/Diox"/>
</dbReference>
<dbReference type="AlphaFoldDB" id="A0A6P6RXM1"/>
<dbReference type="GO" id="GO:0005737">
    <property type="term" value="C:cytoplasm"/>
    <property type="evidence" value="ECO:0007669"/>
    <property type="project" value="TreeGrafter"/>
</dbReference>
<dbReference type="InterPro" id="IPR013216">
    <property type="entry name" value="Methyltransf_11"/>
</dbReference>
<name>A0A6P6RXM1_9EIME</name>
<accession>A0A6P6RXM1</accession>
<feature type="region of interest" description="Disordered" evidence="3">
    <location>
        <begin position="195"/>
        <end position="216"/>
    </location>
</feature>
<feature type="compositionally biased region" description="Basic residues" evidence="3">
    <location>
        <begin position="44"/>
        <end position="56"/>
    </location>
</feature>
<keyword evidence="1" id="KW-0489">Methyltransferase</keyword>
<evidence type="ECO:0000256" key="1">
    <source>
        <dbReference type="ARBA" id="ARBA00022603"/>
    </source>
</evidence>
<dbReference type="InterPro" id="IPR029063">
    <property type="entry name" value="SAM-dependent_MTases_sf"/>
</dbReference>
<dbReference type="GO" id="GO:0008757">
    <property type="term" value="F:S-adenosylmethionine-dependent methyltransferase activity"/>
    <property type="evidence" value="ECO:0007669"/>
    <property type="project" value="InterPro"/>
</dbReference>
<keyword evidence="2" id="KW-0808">Transferase</keyword>
<reference evidence="6" key="1">
    <citation type="submission" date="2025-08" db="UniProtKB">
        <authorList>
            <consortium name="RefSeq"/>
        </authorList>
    </citation>
    <scope>IDENTIFICATION</scope>
</reference>
<dbReference type="GO" id="GO:0000049">
    <property type="term" value="F:tRNA binding"/>
    <property type="evidence" value="ECO:0007669"/>
    <property type="project" value="TreeGrafter"/>
</dbReference>
<sequence length="274" mass="30985">MRATLAAEAPSDEGPQRDSQRRQHTPPEQQHHLEPADGHQDCKQHRRRGHPRRQRQQKAPSRPESVAVPPELLGAALERQHVDYIYEKIAPHFNHTRYLALNRKLLPGNVTQVCREISGIADGVLCIAVLHHLTTEARRLHALGELARITRPGGRILIYVWALQHEAGSVGERRFPSQDVLVPWVYQKRFEQSRAPADADGGNEAGGFSGPLQGPSCVPEASDTLGDETVYRYYRVFTQDELLGLCAQEQRVKVLDCWNDTNNWAVLLERRIDT</sequence>
<dbReference type="PANTHER" id="PTHR13069:SF21">
    <property type="entry name" value="ALKYLATED DNA REPAIR PROTEIN ALKB HOMOLOG 8"/>
    <property type="match status" value="1"/>
</dbReference>
<evidence type="ECO:0000313" key="6">
    <source>
        <dbReference type="RefSeq" id="XP_026192279.1"/>
    </source>
</evidence>
<evidence type="ECO:0000256" key="2">
    <source>
        <dbReference type="ARBA" id="ARBA00022679"/>
    </source>
</evidence>
<dbReference type="RefSeq" id="XP_026192279.1">
    <property type="nucleotide sequence ID" value="XM_026336494.1"/>
</dbReference>
<evidence type="ECO:0000259" key="4">
    <source>
        <dbReference type="Pfam" id="PF08241"/>
    </source>
</evidence>
<feature type="compositionally biased region" description="Basic and acidic residues" evidence="3">
    <location>
        <begin position="29"/>
        <end position="43"/>
    </location>
</feature>
<dbReference type="GO" id="GO:0002098">
    <property type="term" value="P:tRNA wobble uridine modification"/>
    <property type="evidence" value="ECO:0007669"/>
    <property type="project" value="TreeGrafter"/>
</dbReference>
<dbReference type="CDD" id="cd02440">
    <property type="entry name" value="AdoMet_MTases"/>
    <property type="match status" value="1"/>
</dbReference>
<dbReference type="GO" id="GO:0106335">
    <property type="term" value="F:tRNA (5-carboxymethyluridine(34)-5-O)-methyltransferase activity"/>
    <property type="evidence" value="ECO:0007669"/>
    <property type="project" value="TreeGrafter"/>
</dbReference>
<dbReference type="GO" id="GO:0030488">
    <property type="term" value="P:tRNA methylation"/>
    <property type="evidence" value="ECO:0007669"/>
    <property type="project" value="TreeGrafter"/>
</dbReference>
<dbReference type="Proteomes" id="UP000515125">
    <property type="component" value="Unplaced"/>
</dbReference>
<proteinExistence type="predicted"/>
<organism evidence="5 6">
    <name type="scientific">Cyclospora cayetanensis</name>
    <dbReference type="NCBI Taxonomy" id="88456"/>
    <lineage>
        <taxon>Eukaryota</taxon>
        <taxon>Sar</taxon>
        <taxon>Alveolata</taxon>
        <taxon>Apicomplexa</taxon>
        <taxon>Conoidasida</taxon>
        <taxon>Coccidia</taxon>
        <taxon>Eucoccidiorida</taxon>
        <taxon>Eimeriorina</taxon>
        <taxon>Eimeriidae</taxon>
        <taxon>Cyclospora</taxon>
    </lineage>
</organism>
<dbReference type="GeneID" id="34618889"/>
<evidence type="ECO:0000256" key="3">
    <source>
        <dbReference type="SAM" id="MobiDB-lite"/>
    </source>
</evidence>
<gene>
    <name evidence="6" type="primary">LOC34618889</name>
</gene>
<dbReference type="SUPFAM" id="SSF53335">
    <property type="entry name" value="S-adenosyl-L-methionine-dependent methyltransferases"/>
    <property type="match status" value="1"/>
</dbReference>
<evidence type="ECO:0000313" key="5">
    <source>
        <dbReference type="Proteomes" id="UP000515125"/>
    </source>
</evidence>
<keyword evidence="5" id="KW-1185">Reference proteome</keyword>